<accession>A0A1S4D9M9</accession>
<dbReference type="PaxDb" id="4097-A0A1S4D9M9"/>
<feature type="region of interest" description="Disordered" evidence="1">
    <location>
        <begin position="159"/>
        <end position="180"/>
    </location>
</feature>
<evidence type="ECO:0000256" key="1">
    <source>
        <dbReference type="SAM" id="MobiDB-lite"/>
    </source>
</evidence>
<sequence>MASKELVTGVVDPSREIVESESVLKEEVQRLKQQMTEMYQAWIRRHPPLSFPTNYIENPTTIPLLSEAQIPTTVDLSPQHAPDFTPYHNYPSTSSQPLHAPPAKTTSYPTPLTTHVFVAPPQATIHRSSSEPAFKVPDAQYYAPEPTFKVSDPYCYSPHFEPPVETEKPAKNVEQDDISR</sequence>
<feature type="compositionally biased region" description="Basic and acidic residues" evidence="1">
    <location>
        <begin position="165"/>
        <end position="180"/>
    </location>
</feature>
<dbReference type="OrthoDB" id="1318996at2759"/>
<dbReference type="RefSeq" id="XP_016509919.1">
    <property type="nucleotide sequence ID" value="XM_016654433.1"/>
</dbReference>
<protein>
    <recommendedName>
        <fullName evidence="3">Extensin-like</fullName>
    </recommendedName>
</protein>
<evidence type="ECO:0000313" key="2">
    <source>
        <dbReference type="RefSeq" id="XP_016509919.1"/>
    </source>
</evidence>
<reference evidence="2" key="1">
    <citation type="submission" date="2025-08" db="UniProtKB">
        <authorList>
            <consortium name="RefSeq"/>
        </authorList>
    </citation>
    <scope>IDENTIFICATION</scope>
</reference>
<proteinExistence type="predicted"/>
<dbReference type="AlphaFoldDB" id="A0A1S4D9M9"/>
<evidence type="ECO:0008006" key="3">
    <source>
        <dbReference type="Google" id="ProtNLM"/>
    </source>
</evidence>
<organism evidence="2">
    <name type="scientific">Nicotiana tabacum</name>
    <name type="common">Common tobacco</name>
    <dbReference type="NCBI Taxonomy" id="4097"/>
    <lineage>
        <taxon>Eukaryota</taxon>
        <taxon>Viridiplantae</taxon>
        <taxon>Streptophyta</taxon>
        <taxon>Embryophyta</taxon>
        <taxon>Tracheophyta</taxon>
        <taxon>Spermatophyta</taxon>
        <taxon>Magnoliopsida</taxon>
        <taxon>eudicotyledons</taxon>
        <taxon>Gunneridae</taxon>
        <taxon>Pentapetalae</taxon>
        <taxon>asterids</taxon>
        <taxon>lamiids</taxon>
        <taxon>Solanales</taxon>
        <taxon>Solanaceae</taxon>
        <taxon>Nicotianoideae</taxon>
        <taxon>Nicotianeae</taxon>
        <taxon>Nicotiana</taxon>
    </lineage>
</organism>
<name>A0A1S4D9M9_TOBAC</name>
<gene>
    <name evidence="2" type="primary">LOC107827336</name>
</gene>
<dbReference type="KEGG" id="nta:107827336"/>